<evidence type="ECO:0008006" key="3">
    <source>
        <dbReference type="Google" id="ProtNLM"/>
    </source>
</evidence>
<proteinExistence type="predicted"/>
<accession>A0ABT1DZE1</accession>
<organism evidence="1 2">
    <name type="scientific">Paractinoplanes aksuensis</name>
    <dbReference type="NCBI Taxonomy" id="2939490"/>
    <lineage>
        <taxon>Bacteria</taxon>
        <taxon>Bacillati</taxon>
        <taxon>Actinomycetota</taxon>
        <taxon>Actinomycetes</taxon>
        <taxon>Micromonosporales</taxon>
        <taxon>Micromonosporaceae</taxon>
        <taxon>Paractinoplanes</taxon>
    </lineage>
</organism>
<dbReference type="Proteomes" id="UP001523369">
    <property type="component" value="Unassembled WGS sequence"/>
</dbReference>
<comment type="caution">
    <text evidence="1">The sequence shown here is derived from an EMBL/GenBank/DDBJ whole genome shotgun (WGS) entry which is preliminary data.</text>
</comment>
<evidence type="ECO:0000313" key="1">
    <source>
        <dbReference type="EMBL" id="MCO8276254.1"/>
    </source>
</evidence>
<dbReference type="RefSeq" id="WP_253242287.1">
    <property type="nucleotide sequence ID" value="NZ_JAMYJR010000042.1"/>
</dbReference>
<dbReference type="EMBL" id="JAMYJR010000042">
    <property type="protein sequence ID" value="MCO8276254.1"/>
    <property type="molecule type" value="Genomic_DNA"/>
</dbReference>
<reference evidence="1 2" key="1">
    <citation type="submission" date="2022-06" db="EMBL/GenBank/DDBJ databases">
        <title>New Species of the Genus Actinoplanes, ActinopZanes ferrugineus.</title>
        <authorList>
            <person name="Ding P."/>
        </authorList>
    </citation>
    <scope>NUCLEOTIDE SEQUENCE [LARGE SCALE GENOMIC DNA]</scope>
    <source>
        <strain evidence="1 2">TRM88003</strain>
    </source>
</reference>
<name>A0ABT1DZE1_9ACTN</name>
<evidence type="ECO:0000313" key="2">
    <source>
        <dbReference type="Proteomes" id="UP001523369"/>
    </source>
</evidence>
<sequence>MPGLLTALAAWPDDEKKRAVIRAELEEHLAPDGLVFEVTPFAVPFLLDLAEQQKRPDLAFVAQLILEPIAYGDPYAGEIALGNTGLLRQVARELVPAVEFLYRQAASPEPRFRAQAVALLAPIDGRSARFSAEPDGDRELLGMLAGAEPDERVRASMIEAQRRLGVPGTHAPGYLWPAIL</sequence>
<keyword evidence="2" id="KW-1185">Reference proteome</keyword>
<protein>
    <recommendedName>
        <fullName evidence="3">HEAT repeat domain-containing protein</fullName>
    </recommendedName>
</protein>
<gene>
    <name evidence="1" type="ORF">M1L60_37315</name>
</gene>